<reference evidence="1 2" key="1">
    <citation type="submission" date="2018-06" db="EMBL/GenBank/DDBJ databases">
        <title>Isolation of heavy metals resistant Paenibacillus silvae NC2 from Gold-Copper mine in ZiJin, China.</title>
        <authorList>
            <person name="Xu J."/>
            <person name="Mazhar H.S."/>
            <person name="Rensing C."/>
        </authorList>
    </citation>
    <scope>NUCLEOTIDE SEQUENCE [LARGE SCALE GENOMIC DNA]</scope>
    <source>
        <strain evidence="1 2">NC2</strain>
    </source>
</reference>
<evidence type="ECO:0000313" key="2">
    <source>
        <dbReference type="Proteomes" id="UP000249204"/>
    </source>
</evidence>
<comment type="caution">
    <text evidence="1">The sequence shown here is derived from an EMBL/GenBank/DDBJ whole genome shotgun (WGS) entry which is preliminary data.</text>
</comment>
<dbReference type="EMBL" id="QKWW01000094">
    <property type="protein sequence ID" value="PZT52610.1"/>
    <property type="molecule type" value="Genomic_DNA"/>
</dbReference>
<proteinExistence type="predicted"/>
<protein>
    <submittedName>
        <fullName evidence="1">Uncharacterized protein</fullName>
    </submittedName>
</protein>
<organism evidence="1 2">
    <name type="scientific">Paenibacillus silvae</name>
    <dbReference type="NCBI Taxonomy" id="1325358"/>
    <lineage>
        <taxon>Bacteria</taxon>
        <taxon>Bacillati</taxon>
        <taxon>Bacillota</taxon>
        <taxon>Bacilli</taxon>
        <taxon>Bacillales</taxon>
        <taxon>Paenibacillaceae</taxon>
        <taxon>Paenibacillus</taxon>
    </lineage>
</organism>
<accession>A0A2W6NYX6</accession>
<gene>
    <name evidence="1" type="ORF">DN757_26580</name>
</gene>
<evidence type="ECO:0000313" key="1">
    <source>
        <dbReference type="EMBL" id="PZT52610.1"/>
    </source>
</evidence>
<name>A0A2W6NYX6_9BACL</name>
<dbReference type="Proteomes" id="UP000249204">
    <property type="component" value="Unassembled WGS sequence"/>
</dbReference>
<dbReference type="AlphaFoldDB" id="A0A2W6NYX6"/>
<sequence>MNWLVMKAVYMIKNRVQRFEGKQLESNQYRLASKRWLFKPGRSQERCGVSGFFSVEIKGEMEQKGSSSIRR</sequence>